<dbReference type="OrthoDB" id="2373987at2759"/>
<dbReference type="InterPro" id="IPR013555">
    <property type="entry name" value="TRP_dom"/>
</dbReference>
<sequence>MDEKEIAQLKENVGAFKLPEIGEREEGYEGHYEWNPNDPNFKELVTAFYKAAKNGDDQIVEIIVSGLVPGGEDGRLSALLRLIKSTENLEDLKEALLIAVSLGSRPLVEIVLVLFNSFPYMERSGCSNSPNFPPHMTPLMLACIMNNFAITQCLLLRGHTIQIPHFPQCECNICTRMTVGSRNNTRLVDVMRAVSSEAFLWLATDDVFAASCSIAKDLQKLIDDDDLEFVATYRALEANVQRFLAKLADMAWRTDEFNTIISNPSHCARRNVELSAPRLQMALDSHMRYFTCSANAQTAFKSIWRADWFNFGNKPLRDMSRLARHTILLVPLAILHSLIPNKAASYSIPMSRYISHCTSYLTFLLIATLHPLFTDFGVHIMAFWCEVYLYIYVLGLYVERLILYYRVGSSIFFSFWWRWFDVILISSFAFAFLFFVGVNTEHTSCSINGVSRNHWPSTDFALLHEICLSVACIIAISKIFYYMQLLKGIGGSVISVGKCIGKVYTYLIIMIIVIFSFSVGLNLLVGPYVNRVSVDSNGAVEARTNDEYSTLGTSTKNLFWSIFGYLGPSTYTTVAGNAGPEQEPVNHPFNTAAVEMLGALYHGIIIITLMNLMTSLLVKKADEVLDNEELEFKYTRAAIYSEFLSWEMAAPPPLNLILIPAHLIYRKLRGQLACASPGWGSKPSADEHEEKILQDKCNVRLRVWATIFHRFCAAKEVKFKSIWRSEFDKEEKQPSRVAYLTKLSPVQQIALKYVEPEKTYEKCRTRKAALIEKLSKRAN</sequence>
<protein>
    <recommendedName>
        <fullName evidence="6">Transient receptor ion channel domain-containing protein</fullName>
    </recommendedName>
</protein>
<evidence type="ECO:0000313" key="7">
    <source>
        <dbReference type="EMBL" id="CAB3403112.1"/>
    </source>
</evidence>
<keyword evidence="8" id="KW-1185">Reference proteome</keyword>
<feature type="domain" description="Transient receptor ion channel" evidence="6">
    <location>
        <begin position="169"/>
        <end position="230"/>
    </location>
</feature>
<dbReference type="GO" id="GO:0051480">
    <property type="term" value="P:regulation of cytosolic calcium ion concentration"/>
    <property type="evidence" value="ECO:0007669"/>
    <property type="project" value="TreeGrafter"/>
</dbReference>
<keyword evidence="5" id="KW-0812">Transmembrane</keyword>
<dbReference type="PANTHER" id="PTHR10117:SF50">
    <property type="entry name" value="ANK_REP_REGION DOMAIN-CONTAINING PROTEIN"/>
    <property type="match status" value="1"/>
</dbReference>
<keyword evidence="4" id="KW-0407">Ion channel</keyword>
<dbReference type="PANTHER" id="PTHR10117">
    <property type="entry name" value="TRANSIENT RECEPTOR POTENTIAL CHANNEL"/>
    <property type="match status" value="1"/>
</dbReference>
<dbReference type="GO" id="GO:0015279">
    <property type="term" value="F:store-operated calcium channel activity"/>
    <property type="evidence" value="ECO:0007669"/>
    <property type="project" value="TreeGrafter"/>
</dbReference>
<evidence type="ECO:0000256" key="3">
    <source>
        <dbReference type="ARBA" id="ARBA00023065"/>
    </source>
</evidence>
<dbReference type="InterPro" id="IPR036770">
    <property type="entry name" value="Ankyrin_rpt-contain_sf"/>
</dbReference>
<organism evidence="7 8">
    <name type="scientific">Caenorhabditis bovis</name>
    <dbReference type="NCBI Taxonomy" id="2654633"/>
    <lineage>
        <taxon>Eukaryota</taxon>
        <taxon>Metazoa</taxon>
        <taxon>Ecdysozoa</taxon>
        <taxon>Nematoda</taxon>
        <taxon>Chromadorea</taxon>
        <taxon>Rhabditida</taxon>
        <taxon>Rhabditina</taxon>
        <taxon>Rhabditomorpha</taxon>
        <taxon>Rhabditoidea</taxon>
        <taxon>Rhabditidae</taxon>
        <taxon>Peloderinae</taxon>
        <taxon>Caenorhabditis</taxon>
    </lineage>
</organism>
<feature type="transmembrane region" description="Helical" evidence="5">
    <location>
        <begin position="460"/>
        <end position="482"/>
    </location>
</feature>
<dbReference type="Gene3D" id="1.25.40.20">
    <property type="entry name" value="Ankyrin repeat-containing domain"/>
    <property type="match status" value="1"/>
</dbReference>
<name>A0A8S1ESZ2_9PELO</name>
<keyword evidence="5" id="KW-0472">Membrane</keyword>
<evidence type="ECO:0000256" key="1">
    <source>
        <dbReference type="ARBA" id="ARBA00022448"/>
    </source>
</evidence>
<evidence type="ECO:0000256" key="5">
    <source>
        <dbReference type="SAM" id="Phobius"/>
    </source>
</evidence>
<accession>A0A8S1ESZ2</accession>
<feature type="transmembrane region" description="Helical" evidence="5">
    <location>
        <begin position="322"/>
        <end position="341"/>
    </location>
</feature>
<dbReference type="SMART" id="SM01420">
    <property type="entry name" value="TRP_2"/>
    <property type="match status" value="1"/>
</dbReference>
<comment type="caution">
    <text evidence="7">The sequence shown here is derived from an EMBL/GenBank/DDBJ whole genome shotgun (WGS) entry which is preliminary data.</text>
</comment>
<proteinExistence type="predicted"/>
<reference evidence="7 8" key="1">
    <citation type="submission" date="2020-04" db="EMBL/GenBank/DDBJ databases">
        <authorList>
            <person name="Laetsch R D."/>
            <person name="Stevens L."/>
            <person name="Kumar S."/>
            <person name="Blaxter L. M."/>
        </authorList>
    </citation>
    <scope>NUCLEOTIDE SEQUENCE [LARGE SCALE GENOMIC DNA]</scope>
</reference>
<evidence type="ECO:0000256" key="2">
    <source>
        <dbReference type="ARBA" id="ARBA00022737"/>
    </source>
</evidence>
<feature type="transmembrane region" description="Helical" evidence="5">
    <location>
        <begin position="503"/>
        <end position="525"/>
    </location>
</feature>
<evidence type="ECO:0000259" key="6">
    <source>
        <dbReference type="SMART" id="SM01420"/>
    </source>
</evidence>
<feature type="transmembrane region" description="Helical" evidence="5">
    <location>
        <begin position="353"/>
        <end position="373"/>
    </location>
</feature>
<feature type="transmembrane region" description="Helical" evidence="5">
    <location>
        <begin position="599"/>
        <end position="618"/>
    </location>
</feature>
<keyword evidence="3" id="KW-0406">Ion transport</keyword>
<keyword evidence="1" id="KW-0813">Transport</keyword>
<dbReference type="EMBL" id="CADEPM010000003">
    <property type="protein sequence ID" value="CAB3403112.1"/>
    <property type="molecule type" value="Genomic_DNA"/>
</dbReference>
<dbReference type="AlphaFoldDB" id="A0A8S1ESZ2"/>
<keyword evidence="5" id="KW-1133">Transmembrane helix</keyword>
<dbReference type="GO" id="GO:0007338">
    <property type="term" value="P:single fertilization"/>
    <property type="evidence" value="ECO:0007669"/>
    <property type="project" value="TreeGrafter"/>
</dbReference>
<keyword evidence="2" id="KW-0677">Repeat</keyword>
<feature type="transmembrane region" description="Helical" evidence="5">
    <location>
        <begin position="379"/>
        <end position="398"/>
    </location>
</feature>
<gene>
    <name evidence="7" type="ORF">CBOVIS_LOCUS5628</name>
</gene>
<dbReference type="Proteomes" id="UP000494206">
    <property type="component" value="Unassembled WGS sequence"/>
</dbReference>
<evidence type="ECO:0000313" key="8">
    <source>
        <dbReference type="Proteomes" id="UP000494206"/>
    </source>
</evidence>
<dbReference type="GO" id="GO:0070679">
    <property type="term" value="F:inositol 1,4,5 trisphosphate binding"/>
    <property type="evidence" value="ECO:0007669"/>
    <property type="project" value="TreeGrafter"/>
</dbReference>
<feature type="transmembrane region" description="Helical" evidence="5">
    <location>
        <begin position="419"/>
        <end position="440"/>
    </location>
</feature>
<dbReference type="GO" id="GO:0034703">
    <property type="term" value="C:cation channel complex"/>
    <property type="evidence" value="ECO:0007669"/>
    <property type="project" value="TreeGrafter"/>
</dbReference>
<evidence type="ECO:0000256" key="4">
    <source>
        <dbReference type="ARBA" id="ARBA00023303"/>
    </source>
</evidence>
<dbReference type="InterPro" id="IPR002153">
    <property type="entry name" value="TRPC_channel"/>
</dbReference>
<dbReference type="GO" id="GO:0005886">
    <property type="term" value="C:plasma membrane"/>
    <property type="evidence" value="ECO:0007669"/>
    <property type="project" value="TreeGrafter"/>
</dbReference>